<dbReference type="Proteomes" id="UP000677054">
    <property type="component" value="Unassembled WGS sequence"/>
</dbReference>
<dbReference type="SMART" id="SM01349">
    <property type="entry name" value="TOG"/>
    <property type="match status" value="1"/>
</dbReference>
<dbReference type="InterPro" id="IPR052623">
    <property type="entry name" value="DAAF5"/>
</dbReference>
<dbReference type="EMBL" id="CAJPEV010001603">
    <property type="protein sequence ID" value="CAG0893472.1"/>
    <property type="molecule type" value="Genomic_DNA"/>
</dbReference>
<dbReference type="PANTHER" id="PTHR16216">
    <property type="entry name" value="DYNEIN ASSEMBLY FACTOR 5, AXONEMAL"/>
    <property type="match status" value="1"/>
</dbReference>
<dbReference type="InterPro" id="IPR016024">
    <property type="entry name" value="ARM-type_fold"/>
</dbReference>
<sequence>MAVANCEELVMKLSSILLEANKRRRRIMVNEVFQQSFKWLSEADLSVHMPDSLPQIISLLLKLMGDDVERCREASSACLAELSSTMCLPLLPQLLETLKIRLRTCETSDWESSEEVRLNMVHCLNNIVKKEQENIFPYFSDVVDILKDTLQDDFPEVRCISCECVSSLARSISENFHMQSQSLIAPLLKNISHSHSKIRLAAVQALGDAMEYGNQSCMPDVVPHCAQRLFDGNPRVRQAMSQVSGRWLKTLKDRYAYFHHLLPLLLTNLEDEVPTVQEEASHLWSEVGLQYLSENEDEFKEQLAFPTSPERGDRMTMHLLPILNAIIRGSGDSDLSVRKHVLRSADLVGKYSDSSIWVKLILSFMDSHSNKAAVLRVLAHLLRGLQKNICLDDKLLETVQSPMLCHSFKAEIQEELLACTWELYEKLERSTRMAEELCHVLLGILALTSNEDLRGSAEKLLVTVAQSDDSSMEQLILNHVKLQAPSWKSQCVTWDALTPDFLIFNFVAERGLPWDEHTCSSMLEIYAELLIRKDSGELRGKALISLSQFLSCATQIDNGIKWDANSISEFIKDVLMEMLKWEPGRTAGALRAAGMSCICQLLKKHIGLPKEIIERLLFHILKLLEDDAPITRRLAASACTSLFQHEQYAAYILKDAANHCAEELVKRVDDVEWKVTATALEALRCLTHLLPRGEHLDCYSHLIETLLIHLDEDDPLWKQEVFCTLKALAKCAPDVLKEEITKIQWKPQDPCLLEELEMCMQPA</sequence>
<dbReference type="GO" id="GO:0036159">
    <property type="term" value="P:inner dynein arm assembly"/>
    <property type="evidence" value="ECO:0007669"/>
    <property type="project" value="TreeGrafter"/>
</dbReference>
<evidence type="ECO:0000313" key="3">
    <source>
        <dbReference type="Proteomes" id="UP000677054"/>
    </source>
</evidence>
<dbReference type="SUPFAM" id="SSF48371">
    <property type="entry name" value="ARM repeat"/>
    <property type="match status" value="1"/>
</dbReference>
<gene>
    <name evidence="2" type="ORF">DSTB1V02_LOCUS7663</name>
</gene>
<dbReference type="InterPro" id="IPR034085">
    <property type="entry name" value="TOG"/>
</dbReference>
<dbReference type="GO" id="GO:0005737">
    <property type="term" value="C:cytoplasm"/>
    <property type="evidence" value="ECO:0007669"/>
    <property type="project" value="TreeGrafter"/>
</dbReference>
<feature type="domain" description="TOG" evidence="1">
    <location>
        <begin position="93"/>
        <end position="309"/>
    </location>
</feature>
<dbReference type="Pfam" id="PF25757">
    <property type="entry name" value="TPR_DNAAF5"/>
    <property type="match status" value="1"/>
</dbReference>
<keyword evidence="3" id="KW-1185">Reference proteome</keyword>
<dbReference type="Gene3D" id="1.25.10.10">
    <property type="entry name" value="Leucine-rich Repeat Variant"/>
    <property type="match status" value="3"/>
</dbReference>
<organism evidence="2">
    <name type="scientific">Darwinula stevensoni</name>
    <dbReference type="NCBI Taxonomy" id="69355"/>
    <lineage>
        <taxon>Eukaryota</taxon>
        <taxon>Metazoa</taxon>
        <taxon>Ecdysozoa</taxon>
        <taxon>Arthropoda</taxon>
        <taxon>Crustacea</taxon>
        <taxon>Oligostraca</taxon>
        <taxon>Ostracoda</taxon>
        <taxon>Podocopa</taxon>
        <taxon>Podocopida</taxon>
        <taxon>Darwinulocopina</taxon>
        <taxon>Darwinuloidea</taxon>
        <taxon>Darwinulidae</taxon>
        <taxon>Darwinula</taxon>
    </lineage>
</organism>
<reference evidence="2" key="1">
    <citation type="submission" date="2020-11" db="EMBL/GenBank/DDBJ databases">
        <authorList>
            <person name="Tran Van P."/>
        </authorList>
    </citation>
    <scope>NUCLEOTIDE SEQUENCE</scope>
</reference>
<accession>A0A7R8XDW7</accession>
<dbReference type="InterPro" id="IPR057978">
    <property type="entry name" value="TPR_DAAF5"/>
</dbReference>
<dbReference type="Pfam" id="PF24573">
    <property type="entry name" value="HEAT_DAAF5"/>
    <property type="match status" value="1"/>
</dbReference>
<evidence type="ECO:0000313" key="2">
    <source>
        <dbReference type="EMBL" id="CAD7247838.1"/>
    </source>
</evidence>
<dbReference type="OrthoDB" id="413572at2759"/>
<protein>
    <recommendedName>
        <fullName evidence="1">TOG domain-containing protein</fullName>
    </recommendedName>
</protein>
<evidence type="ECO:0000259" key="1">
    <source>
        <dbReference type="SMART" id="SM01349"/>
    </source>
</evidence>
<dbReference type="PANTHER" id="PTHR16216:SF2">
    <property type="entry name" value="DYNEIN AXONEMAL ASSEMBLY FACTOR 5"/>
    <property type="match status" value="1"/>
</dbReference>
<dbReference type="InterPro" id="IPR011989">
    <property type="entry name" value="ARM-like"/>
</dbReference>
<name>A0A7R8XDW7_9CRUS</name>
<dbReference type="AlphaFoldDB" id="A0A7R8XDW7"/>
<dbReference type="EMBL" id="LR901120">
    <property type="protein sequence ID" value="CAD7247838.1"/>
    <property type="molecule type" value="Genomic_DNA"/>
</dbReference>
<dbReference type="GO" id="GO:0045505">
    <property type="term" value="F:dynein intermediate chain binding"/>
    <property type="evidence" value="ECO:0007669"/>
    <property type="project" value="TreeGrafter"/>
</dbReference>
<proteinExistence type="predicted"/>
<dbReference type="InterPro" id="IPR056497">
    <property type="entry name" value="HEAT_DAAF5"/>
</dbReference>
<dbReference type="GO" id="GO:0036158">
    <property type="term" value="P:outer dynein arm assembly"/>
    <property type="evidence" value="ECO:0007669"/>
    <property type="project" value="TreeGrafter"/>
</dbReference>
<dbReference type="GO" id="GO:0003341">
    <property type="term" value="P:cilium movement"/>
    <property type="evidence" value="ECO:0007669"/>
    <property type="project" value="TreeGrafter"/>
</dbReference>